<dbReference type="EMBL" id="MN740989">
    <property type="protein sequence ID" value="QHU21231.1"/>
    <property type="molecule type" value="Genomic_DNA"/>
</dbReference>
<sequence>MNNQIDISKAYKVHINDRAYTSWNFYTTLDFKEVSFPINPVEHKLFTNDVFTFDESSDTPISIIHSSIRSYEAIAGVLILKNNKTYGRRNGKLLYKCTPDDRRVPSFLIPYEMKKMGFSKVFQNLYVTFHYDEWTDKHPYGVLSKSIGPVDVLDNFYEYQLYCKSLNTSIQKFTKDTSKALKSQPHDAFIENISKKYTNIEDRSTGDFFVFTIDPPNSCDFDDGFSIKTIDDKTTMLSIYISNVTLWMDILGLWDSFSRRISTIYLPDRKRPMLPTILSDCLCSLQERNTRLAFVMDVFINDKYEINNIKYSNCKIRVSKNYCYEDASLLGNESYQQILFLSNKLSYKYKYIQSVRNSHDVVCYLMILMNYHTAKELVTQKTGIFRSTVIKNKITIPTGLPEEVSKFIRIWNSSACQYLNLAELKEDQTLSHDLLEMEAYIHITSPIRRLVDLLNMIKFQQNIGLISLSENATKFYDKWINDLEYINTSMRSIRKVQNDCNLLHMCNVDPSIMENSYDGYTFDKIVRNDGLYQYIVYLPELKMTSRVTMRDNLENYQSGKYKLYLFNDEENFKKKIRLQLISC</sequence>
<organism evidence="2">
    <name type="scientific">viral metagenome</name>
    <dbReference type="NCBI Taxonomy" id="1070528"/>
    <lineage>
        <taxon>unclassified sequences</taxon>
        <taxon>metagenomes</taxon>
        <taxon>organismal metagenomes</taxon>
    </lineage>
</organism>
<name>A0A6C0KVG4_9ZZZZ</name>
<evidence type="ECO:0000313" key="2">
    <source>
        <dbReference type="EMBL" id="QHU21231.1"/>
    </source>
</evidence>
<dbReference type="GO" id="GO:0000175">
    <property type="term" value="F:3'-5'-RNA exonuclease activity"/>
    <property type="evidence" value="ECO:0007669"/>
    <property type="project" value="TreeGrafter"/>
</dbReference>
<proteinExistence type="predicted"/>
<dbReference type="InterPro" id="IPR001900">
    <property type="entry name" value="RNase_II/R"/>
</dbReference>
<dbReference type="PANTHER" id="PTHR23355">
    <property type="entry name" value="RIBONUCLEASE"/>
    <property type="match status" value="1"/>
</dbReference>
<evidence type="ECO:0000259" key="1">
    <source>
        <dbReference type="SMART" id="SM00955"/>
    </source>
</evidence>
<accession>A0A6C0KVG4</accession>
<dbReference type="GO" id="GO:0006402">
    <property type="term" value="P:mRNA catabolic process"/>
    <property type="evidence" value="ECO:0007669"/>
    <property type="project" value="TreeGrafter"/>
</dbReference>
<dbReference type="Pfam" id="PF00773">
    <property type="entry name" value="RNB"/>
    <property type="match status" value="1"/>
</dbReference>
<dbReference type="AlphaFoldDB" id="A0A6C0KVG4"/>
<dbReference type="SUPFAM" id="SSF50249">
    <property type="entry name" value="Nucleic acid-binding proteins"/>
    <property type="match status" value="1"/>
</dbReference>
<protein>
    <recommendedName>
        <fullName evidence="1">RNB domain-containing protein</fullName>
    </recommendedName>
</protein>
<dbReference type="InterPro" id="IPR012340">
    <property type="entry name" value="NA-bd_OB-fold"/>
</dbReference>
<dbReference type="GO" id="GO:0003723">
    <property type="term" value="F:RNA binding"/>
    <property type="evidence" value="ECO:0007669"/>
    <property type="project" value="InterPro"/>
</dbReference>
<dbReference type="SMART" id="SM00955">
    <property type="entry name" value="RNB"/>
    <property type="match status" value="1"/>
</dbReference>
<reference evidence="2" key="1">
    <citation type="journal article" date="2020" name="Nature">
        <title>Giant virus diversity and host interactions through global metagenomics.</title>
        <authorList>
            <person name="Schulz F."/>
            <person name="Roux S."/>
            <person name="Paez-Espino D."/>
            <person name="Jungbluth S."/>
            <person name="Walsh D.A."/>
            <person name="Denef V.J."/>
            <person name="McMahon K.D."/>
            <person name="Konstantinidis K.T."/>
            <person name="Eloe-Fadrosh E.A."/>
            <person name="Kyrpides N.C."/>
            <person name="Woyke T."/>
        </authorList>
    </citation>
    <scope>NUCLEOTIDE SEQUENCE</scope>
    <source>
        <strain evidence="2">GVMAG-S-3300013094-109</strain>
    </source>
</reference>
<feature type="domain" description="RNB" evidence="1">
    <location>
        <begin position="200"/>
        <end position="465"/>
    </location>
</feature>
<dbReference type="PANTHER" id="PTHR23355:SF9">
    <property type="entry name" value="DIS3-LIKE EXONUCLEASE 2"/>
    <property type="match status" value="1"/>
</dbReference>
<dbReference type="InterPro" id="IPR050180">
    <property type="entry name" value="RNR_Ribonuclease"/>
</dbReference>